<dbReference type="GO" id="GO:0043386">
    <property type="term" value="P:mycotoxin biosynthetic process"/>
    <property type="evidence" value="ECO:0007669"/>
    <property type="project" value="InterPro"/>
</dbReference>
<dbReference type="EMBL" id="CDHN01000002">
    <property type="protein sequence ID" value="CEJ87111.1"/>
    <property type="molecule type" value="Genomic_DNA"/>
</dbReference>
<dbReference type="STRING" id="1531966.A0A0A1TDF6"/>
<evidence type="ECO:0000313" key="4">
    <source>
        <dbReference type="Proteomes" id="UP000039046"/>
    </source>
</evidence>
<dbReference type="HOGENOM" id="CLU_042941_6_1_1"/>
<evidence type="ECO:0008006" key="5">
    <source>
        <dbReference type="Google" id="ProtNLM"/>
    </source>
</evidence>
<comment type="pathway">
    <text evidence="1">Mycotoxin biosynthesis.</text>
</comment>
<proteinExistence type="inferred from homology"/>
<name>A0A0A1TDF6_9HYPO</name>
<dbReference type="PANTHER" id="PTHR33365:SF4">
    <property type="entry name" value="CYCLOCHLOROTINE BIOSYNTHESIS PROTEIN O"/>
    <property type="match status" value="1"/>
</dbReference>
<accession>A0A0A1TDF6</accession>
<organism evidence="3 4">
    <name type="scientific">[Torrubiella] hemipterigena</name>
    <dbReference type="NCBI Taxonomy" id="1531966"/>
    <lineage>
        <taxon>Eukaryota</taxon>
        <taxon>Fungi</taxon>
        <taxon>Dikarya</taxon>
        <taxon>Ascomycota</taxon>
        <taxon>Pezizomycotina</taxon>
        <taxon>Sordariomycetes</taxon>
        <taxon>Hypocreomycetidae</taxon>
        <taxon>Hypocreales</taxon>
        <taxon>Clavicipitaceae</taxon>
        <taxon>Clavicipitaceae incertae sedis</taxon>
        <taxon>'Torrubiella' clade</taxon>
    </lineage>
</organism>
<dbReference type="Proteomes" id="UP000039046">
    <property type="component" value="Unassembled WGS sequence"/>
</dbReference>
<protein>
    <recommendedName>
        <fullName evidence="5">Tat pathway signal sequence</fullName>
    </recommendedName>
</protein>
<evidence type="ECO:0000256" key="2">
    <source>
        <dbReference type="ARBA" id="ARBA00035112"/>
    </source>
</evidence>
<dbReference type="OrthoDB" id="3687641at2759"/>
<reference evidence="3 4" key="1">
    <citation type="journal article" date="2015" name="Genome Announc.">
        <title>Draft Genome Sequence and Gene Annotation of the Entomopathogenic Fungus Verticillium hemipterigenum.</title>
        <authorList>
            <person name="Horn F."/>
            <person name="Habel A."/>
            <person name="Scharf D.H."/>
            <person name="Dworschak J."/>
            <person name="Brakhage A.A."/>
            <person name="Guthke R."/>
            <person name="Hertweck C."/>
            <person name="Linde J."/>
        </authorList>
    </citation>
    <scope>NUCLEOTIDE SEQUENCE [LARGE SCALE GENOMIC DNA]</scope>
</reference>
<dbReference type="InterPro" id="IPR021765">
    <property type="entry name" value="UstYa-like"/>
</dbReference>
<gene>
    <name evidence="3" type="ORF">VHEMI04306</name>
</gene>
<comment type="similarity">
    <text evidence="2">Belongs to the ustYa family.</text>
</comment>
<sequence length="181" mass="21428">MIKVKQVKFTGGIKFAEDGTAYRHVEPGTTQYVGKPSDEIDLAWEELIRGQVVDLIGDEAKDWVNKTTRHHGQWYPVGADVFHQLHCVNMLRRNLNPEYYKPYNPEPLHTEHMYHCLDYLRQGVMCQSDLTPMYFEYSAVRHRTRQVQETWHTCRDFDRIQAWSLARDYDAHLDGPRTHEH</sequence>
<evidence type="ECO:0000313" key="3">
    <source>
        <dbReference type="EMBL" id="CEJ87111.1"/>
    </source>
</evidence>
<dbReference type="AlphaFoldDB" id="A0A0A1TDF6"/>
<dbReference type="Pfam" id="PF11807">
    <property type="entry name" value="UstYa"/>
    <property type="match status" value="1"/>
</dbReference>
<keyword evidence="4" id="KW-1185">Reference proteome</keyword>
<evidence type="ECO:0000256" key="1">
    <source>
        <dbReference type="ARBA" id="ARBA00004685"/>
    </source>
</evidence>
<dbReference type="PANTHER" id="PTHR33365">
    <property type="entry name" value="YALI0B05434P"/>
    <property type="match status" value="1"/>
</dbReference>